<gene>
    <name evidence="2" type="ORF">MYCIT1_LOCUS16979</name>
</gene>
<protein>
    <submittedName>
        <fullName evidence="2">Uncharacterized protein</fullName>
    </submittedName>
</protein>
<sequence>MQRCATGVSGSEYDGRAMTRLTTSGSSTQTFLLTTQWQRSTADTRGSHALLQQPYSTRYPSGTRRPLTVPCVEAPQSRGGVMSGEPPLSSDRHGISHVTEHVPSVKRHMLRSGLPCQAHPHDTPARTPIVPTVRLPLFPPIRPLIVPWPHCLALPLCLVIHCSVGYI</sequence>
<name>A0AAD2K0F8_9AGAR</name>
<dbReference type="EMBL" id="CAVNYO010000174">
    <property type="protein sequence ID" value="CAK5271721.1"/>
    <property type="molecule type" value="Genomic_DNA"/>
</dbReference>
<comment type="caution">
    <text evidence="2">The sequence shown here is derived from an EMBL/GenBank/DDBJ whole genome shotgun (WGS) entry which is preliminary data.</text>
</comment>
<proteinExistence type="predicted"/>
<organism evidence="2 3">
    <name type="scientific">Mycena citricolor</name>
    <dbReference type="NCBI Taxonomy" id="2018698"/>
    <lineage>
        <taxon>Eukaryota</taxon>
        <taxon>Fungi</taxon>
        <taxon>Dikarya</taxon>
        <taxon>Basidiomycota</taxon>
        <taxon>Agaricomycotina</taxon>
        <taxon>Agaricomycetes</taxon>
        <taxon>Agaricomycetidae</taxon>
        <taxon>Agaricales</taxon>
        <taxon>Marasmiineae</taxon>
        <taxon>Mycenaceae</taxon>
        <taxon>Mycena</taxon>
    </lineage>
</organism>
<evidence type="ECO:0000313" key="3">
    <source>
        <dbReference type="Proteomes" id="UP001295794"/>
    </source>
</evidence>
<reference evidence="2" key="1">
    <citation type="submission" date="2023-11" db="EMBL/GenBank/DDBJ databases">
        <authorList>
            <person name="De Vega J J."/>
            <person name="De Vega J J."/>
        </authorList>
    </citation>
    <scope>NUCLEOTIDE SEQUENCE</scope>
</reference>
<evidence type="ECO:0000313" key="2">
    <source>
        <dbReference type="EMBL" id="CAK5271721.1"/>
    </source>
</evidence>
<dbReference type="Proteomes" id="UP001295794">
    <property type="component" value="Unassembled WGS sequence"/>
</dbReference>
<dbReference type="AlphaFoldDB" id="A0AAD2K0F8"/>
<evidence type="ECO:0000256" key="1">
    <source>
        <dbReference type="SAM" id="MobiDB-lite"/>
    </source>
</evidence>
<feature type="region of interest" description="Disordered" evidence="1">
    <location>
        <begin position="74"/>
        <end position="93"/>
    </location>
</feature>
<accession>A0AAD2K0F8</accession>
<keyword evidence="3" id="KW-1185">Reference proteome</keyword>